<comment type="function">
    <text evidence="2">Catalyzes the rate-limiting step of the non-oxidative phase in the pentose phosphate pathway. Catalyzes the reversible conversion of sedheptulose-7-phosphate and D-glyceraldehyde 3-phosphate into erythrose-4-phosphate and beta-D-fructose 6-phosphate.</text>
</comment>
<dbReference type="EMBL" id="ML978714">
    <property type="protein sequence ID" value="KAF2089635.1"/>
    <property type="molecule type" value="Genomic_DNA"/>
</dbReference>
<dbReference type="InterPro" id="IPR013785">
    <property type="entry name" value="Aldolase_TIM"/>
</dbReference>
<dbReference type="UniPathway" id="UPA00115">
    <property type="reaction ID" value="UER00414"/>
</dbReference>
<dbReference type="Pfam" id="PF00923">
    <property type="entry name" value="TAL_FSA"/>
    <property type="match status" value="1"/>
</dbReference>
<comment type="pathway">
    <text evidence="2">Carbohydrate degradation; pentose phosphate pathway; D-glyceraldehyde 3-phosphate and beta-D-fructose 6-phosphate from D-ribose 5-phosphate and D-xylulose 5-phosphate (non-oxidative stage): step 2/3.</text>
</comment>
<dbReference type="PROSITE" id="PS00958">
    <property type="entry name" value="TRANSALDOLASE_2"/>
    <property type="match status" value="1"/>
</dbReference>
<dbReference type="PANTHER" id="PTHR10683:SF34">
    <property type="entry name" value="TRANSALDOLASE"/>
    <property type="match status" value="1"/>
</dbReference>
<comment type="catalytic activity">
    <reaction evidence="2">
        <text>D-sedoheptulose 7-phosphate + D-glyceraldehyde 3-phosphate = D-erythrose 4-phosphate + beta-D-fructose 6-phosphate</text>
        <dbReference type="Rhea" id="RHEA:17053"/>
        <dbReference type="ChEBI" id="CHEBI:16897"/>
        <dbReference type="ChEBI" id="CHEBI:57483"/>
        <dbReference type="ChEBI" id="CHEBI:57634"/>
        <dbReference type="ChEBI" id="CHEBI:59776"/>
        <dbReference type="EC" id="2.2.1.2"/>
    </reaction>
</comment>
<reference evidence="3" key="1">
    <citation type="journal article" date="2020" name="Stud. Mycol.">
        <title>101 Dothideomycetes genomes: a test case for predicting lifestyles and emergence of pathogens.</title>
        <authorList>
            <person name="Haridas S."/>
            <person name="Albert R."/>
            <person name="Binder M."/>
            <person name="Bloem J."/>
            <person name="Labutti K."/>
            <person name="Salamov A."/>
            <person name="Andreopoulos B."/>
            <person name="Baker S."/>
            <person name="Barry K."/>
            <person name="Bills G."/>
            <person name="Bluhm B."/>
            <person name="Cannon C."/>
            <person name="Castanera R."/>
            <person name="Culley D."/>
            <person name="Daum C."/>
            <person name="Ezra D."/>
            <person name="Gonzalez J."/>
            <person name="Henrissat B."/>
            <person name="Kuo A."/>
            <person name="Liang C."/>
            <person name="Lipzen A."/>
            <person name="Lutzoni F."/>
            <person name="Magnuson J."/>
            <person name="Mondo S."/>
            <person name="Nolan M."/>
            <person name="Ohm R."/>
            <person name="Pangilinan J."/>
            <person name="Park H.-J."/>
            <person name="Ramirez L."/>
            <person name="Alfaro M."/>
            <person name="Sun H."/>
            <person name="Tritt A."/>
            <person name="Yoshinaga Y."/>
            <person name="Zwiers L.-H."/>
            <person name="Turgeon B."/>
            <person name="Goodwin S."/>
            <person name="Spatafora J."/>
            <person name="Crous P."/>
            <person name="Grigoriev I."/>
        </authorList>
    </citation>
    <scope>NUCLEOTIDE SEQUENCE</scope>
    <source>
        <strain evidence="3">CBS 121410</strain>
    </source>
</reference>
<keyword evidence="1" id="KW-0704">Schiff base</keyword>
<dbReference type="GO" id="GO:0009052">
    <property type="term" value="P:pentose-phosphate shunt, non-oxidative branch"/>
    <property type="evidence" value="ECO:0007669"/>
    <property type="project" value="TreeGrafter"/>
</dbReference>
<dbReference type="Proteomes" id="UP000799776">
    <property type="component" value="Unassembled WGS sequence"/>
</dbReference>
<evidence type="ECO:0000256" key="2">
    <source>
        <dbReference type="RuleBase" id="RU000501"/>
    </source>
</evidence>
<gene>
    <name evidence="3" type="ORF">K490DRAFT_36924</name>
</gene>
<organism evidence="3 4">
    <name type="scientific">Saccharata proteae CBS 121410</name>
    <dbReference type="NCBI Taxonomy" id="1314787"/>
    <lineage>
        <taxon>Eukaryota</taxon>
        <taxon>Fungi</taxon>
        <taxon>Dikarya</taxon>
        <taxon>Ascomycota</taxon>
        <taxon>Pezizomycotina</taxon>
        <taxon>Dothideomycetes</taxon>
        <taxon>Dothideomycetes incertae sedis</taxon>
        <taxon>Botryosphaeriales</taxon>
        <taxon>Saccharataceae</taxon>
        <taxon>Saccharata</taxon>
    </lineage>
</organism>
<dbReference type="InterPro" id="IPR001585">
    <property type="entry name" value="TAL/FSA"/>
</dbReference>
<dbReference type="InterPro" id="IPR018225">
    <property type="entry name" value="Transaldolase_AS"/>
</dbReference>
<accession>A0A6A5YCL6</accession>
<dbReference type="GO" id="GO:0005975">
    <property type="term" value="P:carbohydrate metabolic process"/>
    <property type="evidence" value="ECO:0007669"/>
    <property type="project" value="InterPro"/>
</dbReference>
<evidence type="ECO:0000313" key="4">
    <source>
        <dbReference type="Proteomes" id="UP000799776"/>
    </source>
</evidence>
<name>A0A6A5YCL6_9PEZI</name>
<dbReference type="EC" id="2.2.1.2" evidence="2"/>
<dbReference type="Gene3D" id="3.20.20.70">
    <property type="entry name" value="Aldolase class I"/>
    <property type="match status" value="1"/>
</dbReference>
<keyword evidence="2" id="KW-0808">Transferase</keyword>
<sequence>MTAPKTLLDLLRSRSVVDCDTLDVSVAAELGPFADCTSNQAIACSELQEHRHKELLLKSATQAKQWAAQFPDISIETLAVELGMINLSLAITPHLTGFSHLQANPYDAYSTPKTIAFAHRIVSLFRLVAPAHDTSRICIKIPATWEGLAACRVLETQGIRTLATTLFTLEQAALAAEVGCRYIAPYVNELKVHFEAGYTDPTPNIPLCVRAQRYYRTHGVQKTHVLPASLTSVGQVMMLAGADHITVAPGLLRELARIEVDGETERRFPSMYDDDVLEAEEVPGKMSWLDDEAGWRMGFTRANGGREEVKIVQAINIFCDMQDTLEALMKPLCAA</sequence>
<proteinExistence type="predicted"/>
<evidence type="ECO:0000313" key="3">
    <source>
        <dbReference type="EMBL" id="KAF2089635.1"/>
    </source>
</evidence>
<dbReference type="SUPFAM" id="SSF51569">
    <property type="entry name" value="Aldolase"/>
    <property type="match status" value="1"/>
</dbReference>
<dbReference type="GO" id="GO:0004801">
    <property type="term" value="F:transaldolase activity"/>
    <property type="evidence" value="ECO:0007669"/>
    <property type="project" value="UniProtKB-EC"/>
</dbReference>
<evidence type="ECO:0000256" key="1">
    <source>
        <dbReference type="ARBA" id="ARBA00023270"/>
    </source>
</evidence>
<keyword evidence="2" id="KW-0570">Pentose shunt</keyword>
<dbReference type="AlphaFoldDB" id="A0A6A5YCL6"/>
<keyword evidence="4" id="KW-1185">Reference proteome</keyword>
<dbReference type="PANTHER" id="PTHR10683">
    <property type="entry name" value="TRANSALDOLASE"/>
    <property type="match status" value="1"/>
</dbReference>
<dbReference type="OrthoDB" id="1711136at2759"/>
<protein>
    <recommendedName>
        <fullName evidence="2">Transaldolase</fullName>
        <ecNumber evidence="2">2.2.1.2</ecNumber>
    </recommendedName>
</protein>